<evidence type="ECO:0000256" key="12">
    <source>
        <dbReference type="ARBA" id="ARBA00034617"/>
    </source>
</evidence>
<evidence type="ECO:0000256" key="11">
    <source>
        <dbReference type="ARBA" id="ARBA00023235"/>
    </source>
</evidence>
<evidence type="ECO:0000256" key="4">
    <source>
        <dbReference type="ARBA" id="ARBA00022763"/>
    </source>
</evidence>
<dbReference type="InterPro" id="IPR027417">
    <property type="entry name" value="P-loop_NTPase"/>
</dbReference>
<feature type="binding site" evidence="15">
    <location>
        <begin position="26"/>
        <end position="33"/>
    </location>
    <ligand>
        <name>ATP</name>
        <dbReference type="ChEBI" id="CHEBI:30616"/>
    </ligand>
</feature>
<dbReference type="EC" id="5.6.2.4" evidence="13"/>
<evidence type="ECO:0000256" key="5">
    <source>
        <dbReference type="ARBA" id="ARBA00022801"/>
    </source>
</evidence>
<dbReference type="GO" id="GO:0004527">
    <property type="term" value="F:exonuclease activity"/>
    <property type="evidence" value="ECO:0007669"/>
    <property type="project" value="UniProtKB-KW"/>
</dbReference>
<dbReference type="SUPFAM" id="SSF52540">
    <property type="entry name" value="P-loop containing nucleoside triphosphate hydrolases"/>
    <property type="match status" value="1"/>
</dbReference>
<dbReference type="InterPro" id="IPR014017">
    <property type="entry name" value="DNA_helicase_UvrD-like_C"/>
</dbReference>
<dbReference type="GO" id="GO:0043138">
    <property type="term" value="F:3'-5' DNA helicase activity"/>
    <property type="evidence" value="ECO:0007669"/>
    <property type="project" value="UniProtKB-EC"/>
</dbReference>
<evidence type="ECO:0000256" key="16">
    <source>
        <dbReference type="SAM" id="MobiDB-lite"/>
    </source>
</evidence>
<keyword evidence="10" id="KW-0234">DNA repair</keyword>
<reference evidence="19 20" key="1">
    <citation type="submission" date="2020-08" db="EMBL/GenBank/DDBJ databases">
        <title>Genome sequence of Nocardioides mesophilus KACC 16243T.</title>
        <authorList>
            <person name="Hyun D.-W."/>
            <person name="Bae J.-W."/>
        </authorList>
    </citation>
    <scope>NUCLEOTIDE SEQUENCE [LARGE SCALE GENOMIC DNA]</scope>
    <source>
        <strain evidence="19 20">KACC 16243</strain>
    </source>
</reference>
<keyword evidence="2" id="KW-0540">Nuclease</keyword>
<evidence type="ECO:0000256" key="1">
    <source>
        <dbReference type="ARBA" id="ARBA00009922"/>
    </source>
</evidence>
<dbReference type="Pfam" id="PF13361">
    <property type="entry name" value="UvrD_C"/>
    <property type="match status" value="2"/>
</dbReference>
<dbReference type="GO" id="GO:0000725">
    <property type="term" value="P:recombinational repair"/>
    <property type="evidence" value="ECO:0007669"/>
    <property type="project" value="TreeGrafter"/>
</dbReference>
<evidence type="ECO:0000259" key="18">
    <source>
        <dbReference type="PROSITE" id="PS51217"/>
    </source>
</evidence>
<evidence type="ECO:0000256" key="15">
    <source>
        <dbReference type="PROSITE-ProRule" id="PRU00560"/>
    </source>
</evidence>
<dbReference type="PANTHER" id="PTHR11070:SF55">
    <property type="entry name" value="DNA 3'-5' HELICASE"/>
    <property type="match status" value="1"/>
</dbReference>
<keyword evidence="4" id="KW-0227">DNA damage</keyword>
<dbReference type="Pfam" id="PF12705">
    <property type="entry name" value="PDDEXK_1"/>
    <property type="match status" value="1"/>
</dbReference>
<dbReference type="Gene3D" id="3.90.320.10">
    <property type="match status" value="1"/>
</dbReference>
<keyword evidence="9" id="KW-0238">DNA-binding</keyword>
<protein>
    <recommendedName>
        <fullName evidence="13">DNA 3'-5' helicase</fullName>
        <ecNumber evidence="13">5.6.2.4</ecNumber>
    </recommendedName>
</protein>
<dbReference type="SUPFAM" id="SSF52980">
    <property type="entry name" value="Restriction endonuclease-like"/>
    <property type="match status" value="1"/>
</dbReference>
<dbReference type="PANTHER" id="PTHR11070">
    <property type="entry name" value="UVRD / RECB / PCRA DNA HELICASE FAMILY MEMBER"/>
    <property type="match status" value="1"/>
</dbReference>
<dbReference type="InterPro" id="IPR038726">
    <property type="entry name" value="PDDEXK_AddAB-type"/>
</dbReference>
<evidence type="ECO:0000259" key="17">
    <source>
        <dbReference type="PROSITE" id="PS51198"/>
    </source>
</evidence>
<feature type="domain" description="UvrD-like helicase C-terminal" evidence="18">
    <location>
        <begin position="351"/>
        <end position="666"/>
    </location>
</feature>
<dbReference type="GO" id="GO:0003677">
    <property type="term" value="F:DNA binding"/>
    <property type="evidence" value="ECO:0007669"/>
    <property type="project" value="UniProtKB-KW"/>
</dbReference>
<keyword evidence="5 15" id="KW-0378">Hydrolase</keyword>
<dbReference type="InterPro" id="IPR011335">
    <property type="entry name" value="Restrct_endonuc-II-like"/>
</dbReference>
<gene>
    <name evidence="19" type="ORF">H9L09_14595</name>
</gene>
<comment type="catalytic activity">
    <reaction evidence="12">
        <text>Couples ATP hydrolysis with the unwinding of duplex DNA by translocating in the 3'-5' direction.</text>
        <dbReference type="EC" id="5.6.2.4"/>
    </reaction>
</comment>
<keyword evidence="7" id="KW-0269">Exonuclease</keyword>
<dbReference type="InterPro" id="IPR014016">
    <property type="entry name" value="UvrD-like_ATP-bd"/>
</dbReference>
<evidence type="ECO:0000256" key="3">
    <source>
        <dbReference type="ARBA" id="ARBA00022741"/>
    </source>
</evidence>
<feature type="domain" description="UvrD-like helicase ATP-binding" evidence="17">
    <location>
        <begin position="5"/>
        <end position="350"/>
    </location>
</feature>
<dbReference type="AlphaFoldDB" id="A0A7G9RHJ3"/>
<keyword evidence="6 15" id="KW-0347">Helicase</keyword>
<keyword evidence="20" id="KW-1185">Reference proteome</keyword>
<keyword evidence="11" id="KW-0413">Isomerase</keyword>
<dbReference type="InterPro" id="IPR011604">
    <property type="entry name" value="PDDEXK-like_dom_sf"/>
</dbReference>
<organism evidence="19 20">
    <name type="scientific">Nocardioides mesophilus</name>
    <dbReference type="NCBI Taxonomy" id="433659"/>
    <lineage>
        <taxon>Bacteria</taxon>
        <taxon>Bacillati</taxon>
        <taxon>Actinomycetota</taxon>
        <taxon>Actinomycetes</taxon>
        <taxon>Propionibacteriales</taxon>
        <taxon>Nocardioidaceae</taxon>
        <taxon>Nocardioides</taxon>
    </lineage>
</organism>
<evidence type="ECO:0000256" key="6">
    <source>
        <dbReference type="ARBA" id="ARBA00022806"/>
    </source>
</evidence>
<evidence type="ECO:0000256" key="8">
    <source>
        <dbReference type="ARBA" id="ARBA00022840"/>
    </source>
</evidence>
<dbReference type="Proteomes" id="UP000515947">
    <property type="component" value="Chromosome"/>
</dbReference>
<keyword evidence="8 15" id="KW-0067">ATP-binding</keyword>
<comment type="similarity">
    <text evidence="1">Belongs to the helicase family. UvrD subfamily.</text>
</comment>
<dbReference type="Pfam" id="PF00580">
    <property type="entry name" value="UvrD-helicase"/>
    <property type="match status" value="1"/>
</dbReference>
<dbReference type="EMBL" id="CP060713">
    <property type="protein sequence ID" value="QNN55068.1"/>
    <property type="molecule type" value="Genomic_DNA"/>
</dbReference>
<evidence type="ECO:0000256" key="2">
    <source>
        <dbReference type="ARBA" id="ARBA00022722"/>
    </source>
</evidence>
<dbReference type="GO" id="GO:0005829">
    <property type="term" value="C:cytosol"/>
    <property type="evidence" value="ECO:0007669"/>
    <property type="project" value="TreeGrafter"/>
</dbReference>
<evidence type="ECO:0000256" key="14">
    <source>
        <dbReference type="ARBA" id="ARBA00048988"/>
    </source>
</evidence>
<keyword evidence="3 15" id="KW-0547">Nucleotide-binding</keyword>
<accession>A0A7G9RHJ3</accession>
<evidence type="ECO:0000313" key="20">
    <source>
        <dbReference type="Proteomes" id="UP000515947"/>
    </source>
</evidence>
<dbReference type="CDD" id="cd17932">
    <property type="entry name" value="DEXQc_UvrD"/>
    <property type="match status" value="1"/>
</dbReference>
<dbReference type="InterPro" id="IPR013986">
    <property type="entry name" value="DExx_box_DNA_helicase_dom_sf"/>
</dbReference>
<dbReference type="InterPro" id="IPR000212">
    <property type="entry name" value="DNA_helicase_UvrD/REP"/>
</dbReference>
<dbReference type="Gene3D" id="3.40.50.300">
    <property type="entry name" value="P-loop containing nucleotide triphosphate hydrolases"/>
    <property type="match status" value="3"/>
</dbReference>
<comment type="catalytic activity">
    <reaction evidence="14">
        <text>ATP + H2O = ADP + phosphate + H(+)</text>
        <dbReference type="Rhea" id="RHEA:13065"/>
        <dbReference type="ChEBI" id="CHEBI:15377"/>
        <dbReference type="ChEBI" id="CHEBI:15378"/>
        <dbReference type="ChEBI" id="CHEBI:30616"/>
        <dbReference type="ChEBI" id="CHEBI:43474"/>
        <dbReference type="ChEBI" id="CHEBI:456216"/>
        <dbReference type="EC" id="5.6.2.4"/>
    </reaction>
</comment>
<dbReference type="PROSITE" id="PS51198">
    <property type="entry name" value="UVRD_HELICASE_ATP_BIND"/>
    <property type="match status" value="1"/>
</dbReference>
<evidence type="ECO:0000313" key="19">
    <source>
        <dbReference type="EMBL" id="QNN55068.1"/>
    </source>
</evidence>
<dbReference type="GO" id="GO:0033202">
    <property type="term" value="C:DNA helicase complex"/>
    <property type="evidence" value="ECO:0007669"/>
    <property type="project" value="TreeGrafter"/>
</dbReference>
<feature type="region of interest" description="Disordered" evidence="16">
    <location>
        <begin position="75"/>
        <end position="105"/>
    </location>
</feature>
<evidence type="ECO:0000256" key="7">
    <source>
        <dbReference type="ARBA" id="ARBA00022839"/>
    </source>
</evidence>
<dbReference type="Gene3D" id="1.10.10.160">
    <property type="match status" value="1"/>
</dbReference>
<evidence type="ECO:0000256" key="10">
    <source>
        <dbReference type="ARBA" id="ARBA00023204"/>
    </source>
</evidence>
<name>A0A7G9RHJ3_9ACTN</name>
<dbReference type="GO" id="GO:0005524">
    <property type="term" value="F:ATP binding"/>
    <property type="evidence" value="ECO:0007669"/>
    <property type="project" value="UniProtKB-UniRule"/>
</dbReference>
<evidence type="ECO:0000256" key="13">
    <source>
        <dbReference type="ARBA" id="ARBA00034808"/>
    </source>
</evidence>
<evidence type="ECO:0000256" key="9">
    <source>
        <dbReference type="ARBA" id="ARBA00023125"/>
    </source>
</evidence>
<proteinExistence type="inferred from homology"/>
<sequence length="1074" mass="116338">MRAPYPPSDEQFAAITAPLEPAVVIAGAGSGKTTVMAARVVYLVATGQVTPDQVLGLTFTTKAASELATRVRTALRDAGILRPPGPRDPRDPGGPGEPEEPEEPTVATYNAYAAALLTEHGLRIGHEPDTRVIADASRYQLAARAIARYTKPVELLSDHPETVIGYVLALEGAMSEHLVGIEQVRELQRTERALFVEALATSRAKKKLTDVLNAIDRREELLGLVAAYRRLKRDLGLMDFSDQIALGARLAVERAEVGVAERDKFRVVLLDEYQDTSVAQATMLSRLFSGPDPESGRGHPVTAVGDPNQAIYGWRGASVSNILNYGDDFPTVTGSTEVPSYPLTINRRSEQRILGVANRLAGPLYAAFPQVQPLRPSPTAGDGQVRAVVHESYPEELAWLPGQVVKAHANLAEPAWSSIGVLVRDNAHAADVFDALTREAIPVEIVGLQGLLRLPEVAEVVATLTLLHDLTANAAVLTLLTGPRWSVGPRDLALLGRRAAHLSGPSGRAGRDLDRDVATELAAAVGGSDPTEVVSLSDALDDPGTGERWSYSPEARERFGLLAGELRHLRSYASEPLLDLVRRIVDTTGIDVELASSVSPAAQARRENLDLFVKAVADFQAVDGAVTLPALLAYLQTEDDLGNGLDVATPTEADSVKLLTVHRAKGLEWDTVFLVGVVDGKFPTTRGRPKWTSGPAVLPTALRGDARDLPVLAGHTSADLDAVAEEWKRHEAREELRLGYVAFTRAKRVLVVSSYLWGPTQQKPLGPSPYQVVVRECLEEWGGAAEQWLPMPEDGATNPVRAGGEPAPWPVPEHTAEVRRRLEAAARVRTAMARLEAGEPQLDEGLDVLEAARVAQWDDETERLLEEARRARAADIEVPLPSSLSATALSALRRDPDAFATTLARPMPRQPSPSARFGTRFHAWVEARFGQQLLLDPDELPGRADAGIEDDADLQELIARFEAGPFADRVPAEIEPPFALVLAGQVVRGRIDAVYREPDDDGGERWLVVDWKTNRQQTADPLQLAIYRLAWAELRGIAADRVRAGFYYVRSGELVEHDGLEGRAELEQILVGGG</sequence>
<dbReference type="Gene3D" id="1.10.486.10">
    <property type="entry name" value="PCRA, domain 4"/>
    <property type="match status" value="1"/>
</dbReference>
<dbReference type="KEGG" id="nmes:H9L09_14595"/>
<dbReference type="PROSITE" id="PS51217">
    <property type="entry name" value="UVRD_HELICASE_CTER"/>
    <property type="match status" value="1"/>
</dbReference>